<dbReference type="RefSeq" id="WP_165587589.1">
    <property type="nucleotide sequence ID" value="NZ_JTJC03000001.1"/>
</dbReference>
<sequence>MVADCSQLPTHDSRLTTPAQYIFAFWLKLQLPVVSCQLSVVSYQWRVESG</sequence>
<dbReference type="AlphaFoldDB" id="A0A9X5E030"/>
<reference evidence="1 2" key="1">
    <citation type="journal article" date="2015" name="Genome Announc.">
        <title>Draft Genome Sequence of the Terrestrial Cyanobacterium Scytonema millei VB511283, Isolated from Eastern India.</title>
        <authorList>
            <person name="Sen D."/>
            <person name="Chandrababunaidu M.M."/>
            <person name="Singh D."/>
            <person name="Sanghi N."/>
            <person name="Ghorai A."/>
            <person name="Mishra G.P."/>
            <person name="Madduluri M."/>
            <person name="Adhikary S.P."/>
            <person name="Tripathy S."/>
        </authorList>
    </citation>
    <scope>NUCLEOTIDE SEQUENCE [LARGE SCALE GENOMIC DNA]</scope>
    <source>
        <strain evidence="1 2">VB511283</strain>
    </source>
</reference>
<accession>A0A9X5E030</accession>
<organism evidence="1 2">
    <name type="scientific">Scytonema millei VB511283</name>
    <dbReference type="NCBI Taxonomy" id="1245923"/>
    <lineage>
        <taxon>Bacteria</taxon>
        <taxon>Bacillati</taxon>
        <taxon>Cyanobacteriota</taxon>
        <taxon>Cyanophyceae</taxon>
        <taxon>Nostocales</taxon>
        <taxon>Scytonemataceae</taxon>
        <taxon>Scytonema</taxon>
    </lineage>
</organism>
<dbReference type="EMBL" id="JTJC03000001">
    <property type="protein sequence ID" value="NHC33101.1"/>
    <property type="molecule type" value="Genomic_DNA"/>
</dbReference>
<proteinExistence type="predicted"/>
<evidence type="ECO:0000313" key="1">
    <source>
        <dbReference type="EMBL" id="NHC33101.1"/>
    </source>
</evidence>
<protein>
    <submittedName>
        <fullName evidence="1">Uncharacterized protein</fullName>
    </submittedName>
</protein>
<evidence type="ECO:0000313" key="2">
    <source>
        <dbReference type="Proteomes" id="UP000031532"/>
    </source>
</evidence>
<comment type="caution">
    <text evidence="1">The sequence shown here is derived from an EMBL/GenBank/DDBJ whole genome shotgun (WGS) entry which is preliminary data.</text>
</comment>
<gene>
    <name evidence="1" type="ORF">QH73_0000225</name>
</gene>
<name>A0A9X5E030_9CYAN</name>
<dbReference type="Proteomes" id="UP000031532">
    <property type="component" value="Unassembled WGS sequence"/>
</dbReference>
<keyword evidence="2" id="KW-1185">Reference proteome</keyword>